<feature type="binding site" evidence="3">
    <location>
        <position position="107"/>
    </location>
    <ligand>
        <name>Mg(2+)</name>
        <dbReference type="ChEBI" id="CHEBI:18420"/>
    </ligand>
</feature>
<dbReference type="GO" id="GO:0009239">
    <property type="term" value="P:enterobactin biosynthetic process"/>
    <property type="evidence" value="ECO:0007669"/>
    <property type="project" value="InterPro"/>
</dbReference>
<keyword evidence="3" id="KW-0460">Magnesium</keyword>
<dbReference type="AlphaFoldDB" id="A0A0B6VU13"/>
<feature type="binding site" evidence="2">
    <location>
        <position position="164"/>
    </location>
    <ligand>
        <name>CoA</name>
        <dbReference type="ChEBI" id="CHEBI:57287"/>
    </ligand>
</feature>
<evidence type="ECO:0000256" key="3">
    <source>
        <dbReference type="PIRSR" id="PIRSR603542-2"/>
    </source>
</evidence>
<comment type="cofactor">
    <cofactor evidence="3">
        <name>Mg(2+)</name>
        <dbReference type="ChEBI" id="CHEBI:18420"/>
    </cofactor>
</comment>
<dbReference type="GO" id="GO:0005886">
    <property type="term" value="C:plasma membrane"/>
    <property type="evidence" value="ECO:0007669"/>
    <property type="project" value="TreeGrafter"/>
</dbReference>
<dbReference type="InterPro" id="IPR041354">
    <property type="entry name" value="4PPT_N"/>
</dbReference>
<sequence>MIEELLPAGVAAAEAYDDPPEARLLPAEEALVGGAVEKRRREFTTGRHLARRALAELGVPPVALLAGPRREPRWPDGTVGSITHCAGYRAAVAARAGTLLSTGIDAEPNEPLPTGVLDSIALPQERSRVAELLRREPSVRWDRLLFSIKESVYKAWYPLTGRWLDFEEADVTVDPAAGTFRARLLVPPPALPDGRPLGGFTGRWLARRGLVLAAIAVPVAGPPAARRPADPAGARPAPG</sequence>
<keyword evidence="3" id="KW-0479">Metal-binding</keyword>
<feature type="binding site" evidence="2">
    <location>
        <position position="39"/>
    </location>
    <ligand>
        <name>CoA</name>
        <dbReference type="ChEBI" id="CHEBI:57287"/>
    </ligand>
</feature>
<evidence type="ECO:0000313" key="6">
    <source>
        <dbReference type="EMBL" id="BAQ25516.1"/>
    </source>
</evidence>
<dbReference type="PRINTS" id="PR01399">
    <property type="entry name" value="ENTSNTHTASED"/>
</dbReference>
<dbReference type="GO" id="GO:0009366">
    <property type="term" value="C:enterobactin synthetase complex"/>
    <property type="evidence" value="ECO:0007669"/>
    <property type="project" value="InterPro"/>
</dbReference>
<feature type="binding site" evidence="2">
    <location>
        <position position="47"/>
    </location>
    <ligand>
        <name>CoA</name>
        <dbReference type="ChEBI" id="CHEBI:57287"/>
    </ligand>
</feature>
<proteinExistence type="predicted"/>
<evidence type="ECO:0000256" key="2">
    <source>
        <dbReference type="PIRSR" id="PIRSR603542-1"/>
    </source>
</evidence>
<dbReference type="GO" id="GO:0008897">
    <property type="term" value="F:holo-[acyl-carrier-protein] synthase activity"/>
    <property type="evidence" value="ECO:0007669"/>
    <property type="project" value="InterPro"/>
</dbReference>
<accession>A0A0B6VU13</accession>
<dbReference type="SUPFAM" id="SSF56214">
    <property type="entry name" value="4'-phosphopantetheinyl transferase"/>
    <property type="match status" value="1"/>
</dbReference>
<evidence type="ECO:0000259" key="4">
    <source>
        <dbReference type="Pfam" id="PF01648"/>
    </source>
</evidence>
<dbReference type="InterPro" id="IPR037143">
    <property type="entry name" value="4-PPantetheinyl_Trfase_dom_sf"/>
</dbReference>
<dbReference type="InterPro" id="IPR003542">
    <property type="entry name" value="Enbac_synth_compD-like"/>
</dbReference>
<reference evidence="6" key="1">
    <citation type="submission" date="2015-01" db="EMBL/GenBank/DDBJ databases">
        <title>Characterization of the biosynthetic gene cluster for maklamicin, a spirotetronate-class antibiotic of the endophytic Micromonospora sp. GMKU326.</title>
        <authorList>
            <person name="Kitani S."/>
            <person name="Ratama D."/>
            <person name="Hashimoto J."/>
            <person name="Thamchaipenet A."/>
            <person name="Igarashi Y."/>
            <person name="Shin-ya K."/>
            <person name="Ikeda H."/>
            <person name="Nihira T."/>
        </authorList>
    </citation>
    <scope>NUCLEOTIDE SEQUENCE</scope>
    <source>
        <strain evidence="6">GMKU326</strain>
    </source>
</reference>
<evidence type="ECO:0000256" key="1">
    <source>
        <dbReference type="ARBA" id="ARBA00022679"/>
    </source>
</evidence>
<dbReference type="GO" id="GO:0000287">
    <property type="term" value="F:magnesium ion binding"/>
    <property type="evidence" value="ECO:0007669"/>
    <property type="project" value="InterPro"/>
</dbReference>
<feature type="binding site" evidence="2">
    <location>
        <position position="150"/>
    </location>
    <ligand>
        <name>CoA</name>
        <dbReference type="ChEBI" id="CHEBI:57287"/>
    </ligand>
</feature>
<dbReference type="PANTHER" id="PTHR38096:SF1">
    <property type="entry name" value="ENTEROBACTIN SYNTHASE COMPONENT D"/>
    <property type="match status" value="1"/>
</dbReference>
<feature type="domain" description="4'-phosphopantetheinyl transferase" evidence="4">
    <location>
        <begin position="102"/>
        <end position="177"/>
    </location>
</feature>
<feature type="domain" description="4'-phosphopantetheinyl transferase N-terminal" evidence="5">
    <location>
        <begin position="27"/>
        <end position="94"/>
    </location>
</feature>
<keyword evidence="1 6" id="KW-0808">Transferase</keyword>
<feature type="binding site" evidence="3">
    <location>
        <position position="105"/>
    </location>
    <ligand>
        <name>Mg(2+)</name>
        <dbReference type="ChEBI" id="CHEBI:18420"/>
    </ligand>
</feature>
<dbReference type="InterPro" id="IPR008278">
    <property type="entry name" value="4-PPantetheinyl_Trfase_dom"/>
</dbReference>
<dbReference type="EMBL" id="LC021382">
    <property type="protein sequence ID" value="BAQ25516.1"/>
    <property type="molecule type" value="Genomic_DNA"/>
</dbReference>
<dbReference type="PANTHER" id="PTHR38096">
    <property type="entry name" value="ENTEROBACTIN SYNTHASE COMPONENT D"/>
    <property type="match status" value="1"/>
</dbReference>
<dbReference type="Pfam" id="PF01648">
    <property type="entry name" value="ACPS"/>
    <property type="match status" value="1"/>
</dbReference>
<protein>
    <submittedName>
        <fullName evidence="6">4'-phosphopantetheinyl transferase</fullName>
    </submittedName>
</protein>
<evidence type="ECO:0000259" key="5">
    <source>
        <dbReference type="Pfam" id="PF17837"/>
    </source>
</evidence>
<feature type="binding site" evidence="3">
    <location>
        <position position="106"/>
    </location>
    <ligand>
        <name>Mg(2+)</name>
        <dbReference type="ChEBI" id="CHEBI:18420"/>
    </ligand>
</feature>
<name>A0A0B6VU13_9ACTN</name>
<dbReference type="Pfam" id="PF17837">
    <property type="entry name" value="4PPT_N"/>
    <property type="match status" value="1"/>
</dbReference>
<organism evidence="6">
    <name type="scientific">Micromonospora sp. GMKU326</name>
    <dbReference type="NCBI Taxonomy" id="718015"/>
    <lineage>
        <taxon>Bacteria</taxon>
        <taxon>Bacillati</taxon>
        <taxon>Actinomycetota</taxon>
        <taxon>Actinomycetes</taxon>
        <taxon>Micromonosporales</taxon>
        <taxon>Micromonosporaceae</taxon>
        <taxon>Micromonospora</taxon>
    </lineage>
</organism>
<feature type="binding site" evidence="2">
    <location>
        <begin position="83"/>
        <end position="84"/>
    </location>
    <ligand>
        <name>CoA</name>
        <dbReference type="ChEBI" id="CHEBI:57287"/>
    </ligand>
</feature>
<gene>
    <name evidence="6" type="primary">makA6</name>
</gene>
<feature type="binding site" evidence="2">
    <location>
        <position position="154"/>
    </location>
    <ligand>
        <name>CoA</name>
        <dbReference type="ChEBI" id="CHEBI:57287"/>
    </ligand>
</feature>
<feature type="binding site" evidence="2">
    <location>
        <position position="105"/>
    </location>
    <ligand>
        <name>CoA</name>
        <dbReference type="ChEBI" id="CHEBI:57287"/>
    </ligand>
</feature>